<keyword evidence="1" id="KW-0175">Coiled coil</keyword>
<feature type="region of interest" description="Disordered" evidence="2">
    <location>
        <begin position="113"/>
        <end position="137"/>
    </location>
</feature>
<feature type="coiled-coil region" evidence="1">
    <location>
        <begin position="27"/>
        <end position="108"/>
    </location>
</feature>
<name>A0AAD9Q195_ACRCE</name>
<evidence type="ECO:0000313" key="4">
    <source>
        <dbReference type="Proteomes" id="UP001249851"/>
    </source>
</evidence>
<dbReference type="EMBL" id="JARQWQ010000083">
    <property type="protein sequence ID" value="KAK2552793.1"/>
    <property type="molecule type" value="Genomic_DNA"/>
</dbReference>
<dbReference type="Proteomes" id="UP001249851">
    <property type="component" value="Unassembled WGS sequence"/>
</dbReference>
<accession>A0AAD9Q195</accession>
<evidence type="ECO:0000256" key="1">
    <source>
        <dbReference type="SAM" id="Coils"/>
    </source>
</evidence>
<protein>
    <submittedName>
        <fullName evidence="3">Uncharacterized protein</fullName>
    </submittedName>
</protein>
<keyword evidence="4" id="KW-1185">Reference proteome</keyword>
<feature type="compositionally biased region" description="Low complexity" evidence="2">
    <location>
        <begin position="123"/>
        <end position="136"/>
    </location>
</feature>
<evidence type="ECO:0000256" key="2">
    <source>
        <dbReference type="SAM" id="MobiDB-lite"/>
    </source>
</evidence>
<dbReference type="AlphaFoldDB" id="A0AAD9Q195"/>
<proteinExistence type="predicted"/>
<reference evidence="3" key="1">
    <citation type="journal article" date="2023" name="G3 (Bethesda)">
        <title>Whole genome assembly and annotation of the endangered Caribbean coral Acropora cervicornis.</title>
        <authorList>
            <person name="Selwyn J.D."/>
            <person name="Vollmer S.V."/>
        </authorList>
    </citation>
    <scope>NUCLEOTIDE SEQUENCE</scope>
    <source>
        <strain evidence="3">K2</strain>
    </source>
</reference>
<evidence type="ECO:0000313" key="3">
    <source>
        <dbReference type="EMBL" id="KAK2552793.1"/>
    </source>
</evidence>
<gene>
    <name evidence="3" type="ORF">P5673_025952</name>
</gene>
<comment type="caution">
    <text evidence="3">The sequence shown here is derived from an EMBL/GenBank/DDBJ whole genome shotgun (WGS) entry which is preliminary data.</text>
</comment>
<reference evidence="3" key="2">
    <citation type="journal article" date="2023" name="Science">
        <title>Genomic signatures of disease resistance in endangered staghorn corals.</title>
        <authorList>
            <person name="Vollmer S.V."/>
            <person name="Selwyn J.D."/>
            <person name="Despard B.A."/>
            <person name="Roesel C.L."/>
        </authorList>
    </citation>
    <scope>NUCLEOTIDE SEQUENCE</scope>
    <source>
        <strain evidence="3">K2</strain>
    </source>
</reference>
<organism evidence="3 4">
    <name type="scientific">Acropora cervicornis</name>
    <name type="common">Staghorn coral</name>
    <dbReference type="NCBI Taxonomy" id="6130"/>
    <lineage>
        <taxon>Eukaryota</taxon>
        <taxon>Metazoa</taxon>
        <taxon>Cnidaria</taxon>
        <taxon>Anthozoa</taxon>
        <taxon>Hexacorallia</taxon>
        <taxon>Scleractinia</taxon>
        <taxon>Astrocoeniina</taxon>
        <taxon>Acroporidae</taxon>
        <taxon>Acropora</taxon>
    </lineage>
</organism>
<sequence length="580" mass="65546">MDLTKAIGDGGRPSDLTHKTQTVSTKIMSLKNKRAAVKRRITNALKKLDSTIEQYGRKAIIRGYVNNLQEYLKEAKDLNDELIPVIPEKEHETALNWYEEQLKRIQEAKLGANAHHDERAEESSSGLSSVKESLSKTSTMARSSQVAAIRAKITSAEIKAKQLALEEQQRMEEFEKQLKVKRKLELVQDEAERLKFKAGERRKTQEAKDEAVRLAAEAAIFEKVQNEDHDPEAPPNRLLDFADESLEFEQSAAVVGHLPIIPKPLTGISHEAEVNRGNVLPNNITAEVIKSSSSLQQPKPAASFEPSALTSTNNQKPLFCGHSAHDSLLKLRLDKFDGDPLHWSDGLQCLNQSFMMLILPLMEKYNIFRILSLEELSLQLKDMVTIWQTLSCCVTLDRLRKTAPVQNDKPQEVRNLSDVVSTTVWTLKKFGYESDLKAESNIPLAVEKLSQELKIKWKDNTKATNLERPSLVDFSLWLKGQALMSEVLILLCLNCEQHCNSNELQYGNILPDFQIVQRGNGLQVLPGKTPVTFSMTHRHALLLLELEFIGIGSHDIRLPEHHDIVWKKRCTSEKSHPQNT</sequence>